<dbReference type="PANTHER" id="PTHR42794:SF1">
    <property type="entry name" value="HEMIN IMPORT ATP-BINDING PROTEIN HMUV"/>
    <property type="match status" value="1"/>
</dbReference>
<evidence type="ECO:0000313" key="8">
    <source>
        <dbReference type="Proteomes" id="UP000564378"/>
    </source>
</evidence>
<dbReference type="GO" id="GO:0016887">
    <property type="term" value="F:ATP hydrolysis activity"/>
    <property type="evidence" value="ECO:0007669"/>
    <property type="project" value="InterPro"/>
</dbReference>
<dbReference type="Pfam" id="PF00005">
    <property type="entry name" value="ABC_tran"/>
    <property type="match status" value="1"/>
</dbReference>
<evidence type="ECO:0000256" key="2">
    <source>
        <dbReference type="ARBA" id="ARBA00022741"/>
    </source>
</evidence>
<dbReference type="InterPro" id="IPR003439">
    <property type="entry name" value="ABC_transporter-like_ATP-bd"/>
</dbReference>
<comment type="caution">
    <text evidence="7">The sequence shown here is derived from an EMBL/GenBank/DDBJ whole genome shotgun (WGS) entry which is preliminary data.</text>
</comment>
<keyword evidence="3 7" id="KW-0067">ATP-binding</keyword>
<dbReference type="RefSeq" id="WP_185801154.1">
    <property type="nucleotide sequence ID" value="NZ_JACJVJ010000002.1"/>
</dbReference>
<dbReference type="PROSITE" id="PS50893">
    <property type="entry name" value="ABC_TRANSPORTER_2"/>
    <property type="match status" value="1"/>
</dbReference>
<protein>
    <submittedName>
        <fullName evidence="7">ABC transporter ATP-binding protein</fullName>
    </submittedName>
</protein>
<dbReference type="GO" id="GO:0005524">
    <property type="term" value="F:ATP binding"/>
    <property type="evidence" value="ECO:0007669"/>
    <property type="project" value="UniProtKB-KW"/>
</dbReference>
<dbReference type="InterPro" id="IPR027417">
    <property type="entry name" value="P-loop_NTPase"/>
</dbReference>
<feature type="domain" description="ABC transporter" evidence="6">
    <location>
        <begin position="1"/>
        <end position="225"/>
    </location>
</feature>
<evidence type="ECO:0000256" key="4">
    <source>
        <dbReference type="ARBA" id="ARBA00022967"/>
    </source>
</evidence>
<reference evidence="7 8" key="1">
    <citation type="submission" date="2020-08" db="EMBL/GenBank/DDBJ databases">
        <title>Draft genome sequence of Parasphingopyxis sp. GrpM-11.</title>
        <authorList>
            <person name="Oh J."/>
            <person name="Roh D.-H."/>
        </authorList>
    </citation>
    <scope>NUCLEOTIDE SEQUENCE [LARGE SCALE GENOMIC DNA]</scope>
    <source>
        <strain evidence="7 8">GrpM-11</strain>
    </source>
</reference>
<dbReference type="SMART" id="SM00382">
    <property type="entry name" value="AAA"/>
    <property type="match status" value="1"/>
</dbReference>
<name>A0A842HYD5_9SPHN</name>
<keyword evidence="8" id="KW-1185">Reference proteome</keyword>
<keyword evidence="2" id="KW-0547">Nucleotide-binding</keyword>
<keyword evidence="1" id="KW-0813">Transport</keyword>
<evidence type="ECO:0000256" key="5">
    <source>
        <dbReference type="ARBA" id="ARBA00037066"/>
    </source>
</evidence>
<dbReference type="AlphaFoldDB" id="A0A842HYD5"/>
<dbReference type="Gene3D" id="3.40.50.300">
    <property type="entry name" value="P-loop containing nucleotide triphosphate hydrolases"/>
    <property type="match status" value="1"/>
</dbReference>
<evidence type="ECO:0000256" key="1">
    <source>
        <dbReference type="ARBA" id="ARBA00022448"/>
    </source>
</evidence>
<gene>
    <name evidence="7" type="ORF">H6P80_09450</name>
</gene>
<comment type="function">
    <text evidence="5">Part of the ABC transporter complex HmuTUV involved in hemin import. Responsible for energy coupling to the transport system.</text>
</comment>
<organism evidence="7 8">
    <name type="scientific">Parasphingopyxis marina</name>
    <dbReference type="NCBI Taxonomy" id="2761622"/>
    <lineage>
        <taxon>Bacteria</taxon>
        <taxon>Pseudomonadati</taxon>
        <taxon>Pseudomonadota</taxon>
        <taxon>Alphaproteobacteria</taxon>
        <taxon>Sphingomonadales</taxon>
        <taxon>Sphingomonadaceae</taxon>
        <taxon>Parasphingopyxis</taxon>
    </lineage>
</organism>
<dbReference type="PANTHER" id="PTHR42794">
    <property type="entry name" value="HEMIN IMPORT ATP-BINDING PROTEIN HMUV"/>
    <property type="match status" value="1"/>
</dbReference>
<keyword evidence="4" id="KW-1278">Translocase</keyword>
<sequence>MTARLHASAIALGDRLERCDLALEAGCMTMIVGPNGAGKTSLLRVLAGIGGDGDIEIDGEALGSLPPSRRAARLAFLGASRDIRWPLSARDFVALGLMGSADPNRVERALGLVDAEGFGARRLDRLSTGERSRIMIARALAPGAGVVLLDEPCANLDPKWQLVVLDRLRAEAQAGAVVALSIHDLDLARRHGDRVIVIEDGRIAADGPPAEALSDMIVERVFGIRRKQDFWIRA</sequence>
<dbReference type="Proteomes" id="UP000564378">
    <property type="component" value="Unassembled WGS sequence"/>
</dbReference>
<evidence type="ECO:0000256" key="3">
    <source>
        <dbReference type="ARBA" id="ARBA00022840"/>
    </source>
</evidence>
<evidence type="ECO:0000313" key="7">
    <source>
        <dbReference type="EMBL" id="MBC2777845.1"/>
    </source>
</evidence>
<evidence type="ECO:0000259" key="6">
    <source>
        <dbReference type="PROSITE" id="PS50893"/>
    </source>
</evidence>
<proteinExistence type="predicted"/>
<dbReference type="SUPFAM" id="SSF52540">
    <property type="entry name" value="P-loop containing nucleoside triphosphate hydrolases"/>
    <property type="match status" value="1"/>
</dbReference>
<dbReference type="InterPro" id="IPR003593">
    <property type="entry name" value="AAA+_ATPase"/>
</dbReference>
<dbReference type="EMBL" id="JACJVJ010000002">
    <property type="protein sequence ID" value="MBC2777845.1"/>
    <property type="molecule type" value="Genomic_DNA"/>
</dbReference>
<accession>A0A842HYD5</accession>